<dbReference type="GO" id="GO:0000166">
    <property type="term" value="F:nucleotide binding"/>
    <property type="evidence" value="ECO:0007669"/>
    <property type="project" value="UniProtKB-KW"/>
</dbReference>
<dbReference type="InterPro" id="IPR006675">
    <property type="entry name" value="HDIG_dom"/>
</dbReference>
<protein>
    <submittedName>
        <fullName evidence="3">HDIG domain-containing protein</fullName>
    </submittedName>
</protein>
<dbReference type="Gene3D" id="1.10.3090.10">
    <property type="entry name" value="cca-adding enzyme, domain 2"/>
    <property type="match status" value="1"/>
</dbReference>
<evidence type="ECO:0000313" key="4">
    <source>
        <dbReference type="Proteomes" id="UP000199572"/>
    </source>
</evidence>
<proteinExistence type="predicted"/>
<gene>
    <name evidence="3" type="ORF">SAMN04488023_10972</name>
</gene>
<evidence type="ECO:0000313" key="3">
    <source>
        <dbReference type="EMBL" id="SER44316.1"/>
    </source>
</evidence>
<dbReference type="Gene3D" id="3.40.50.300">
    <property type="entry name" value="P-loop containing nucleotide triphosphate hydrolases"/>
    <property type="match status" value="1"/>
</dbReference>
<name>A0A1H9P7U5_9SPHI</name>
<dbReference type="EMBL" id="FOGG01000009">
    <property type="protein sequence ID" value="SER44316.1"/>
    <property type="molecule type" value="Genomic_DNA"/>
</dbReference>
<organism evidence="3 4">
    <name type="scientific">Pedobacter rhizosphaerae</name>
    <dbReference type="NCBI Taxonomy" id="390241"/>
    <lineage>
        <taxon>Bacteria</taxon>
        <taxon>Pseudomonadati</taxon>
        <taxon>Bacteroidota</taxon>
        <taxon>Sphingobacteriia</taxon>
        <taxon>Sphingobacteriales</taxon>
        <taxon>Sphingobacteriaceae</taxon>
        <taxon>Pedobacter</taxon>
    </lineage>
</organism>
<accession>A0A1H9P7U5</accession>
<dbReference type="NCBIfam" id="TIGR00277">
    <property type="entry name" value="HDIG"/>
    <property type="match status" value="1"/>
</dbReference>
<dbReference type="STRING" id="390241.SAMN04488023_10972"/>
<dbReference type="Pfam" id="PF13671">
    <property type="entry name" value="AAA_33"/>
    <property type="match status" value="1"/>
</dbReference>
<keyword evidence="4" id="KW-1185">Reference proteome</keyword>
<dbReference type="AlphaFoldDB" id="A0A1H9P7U5"/>
<evidence type="ECO:0000256" key="1">
    <source>
        <dbReference type="ARBA" id="ARBA00022741"/>
    </source>
</evidence>
<dbReference type="InterPro" id="IPR027417">
    <property type="entry name" value="P-loop_NTPase"/>
</dbReference>
<dbReference type="InterPro" id="IPR006674">
    <property type="entry name" value="HD_domain"/>
</dbReference>
<dbReference type="Proteomes" id="UP000199572">
    <property type="component" value="Unassembled WGS sequence"/>
</dbReference>
<dbReference type="Pfam" id="PF01966">
    <property type="entry name" value="HD"/>
    <property type="match status" value="1"/>
</dbReference>
<dbReference type="PANTHER" id="PTHR47545:SF1">
    <property type="entry name" value="MULTIFUNCTIONAL CCA PROTEIN"/>
    <property type="match status" value="1"/>
</dbReference>
<keyword evidence="1" id="KW-0547">Nucleotide-binding</keyword>
<dbReference type="SUPFAM" id="SSF52540">
    <property type="entry name" value="P-loop containing nucleoside triphosphate hydrolases"/>
    <property type="match status" value="1"/>
</dbReference>
<dbReference type="PANTHER" id="PTHR47545">
    <property type="entry name" value="MULTIFUNCTIONAL CCA PROTEIN"/>
    <property type="match status" value="1"/>
</dbReference>
<feature type="domain" description="HD" evidence="2">
    <location>
        <begin position="43"/>
        <end position="129"/>
    </location>
</feature>
<dbReference type="InterPro" id="IPR050124">
    <property type="entry name" value="tRNA_CCA-adding_enzyme"/>
</dbReference>
<sequence length="367" mass="42487">MISENKDWSYLESRFDWVKRMQHVQQDSRYHAEGNVAVHTQMVLAELENQPAFIALAQQDQEIVWASALLHDVEKYSTTVFEPDGSITSAGHARKGAQFTRQLLYLDLPTPFLIREQIVALVRHHGLPIWLFEKSDPLKTLVKASLEVNMQWLVLLARADMMGRVCPDKAEMLYRIDCFEEFCKENNCWDNGRQFTSGNALMYYMQHDDAYVDYVPFEEPIAEVVLMSGLPGSGKDTFIKKNYSDWPIVSLDRIRQERGISPSDKNGNGRVIQEAKEQARIYLRQQRSFVWNATNTTSQMRQQLIDLFSTYKAKVKIVYVEVPFGNLHKQNNDREEVVPTSVLDKLAQKLEVPAQWEAYEVSYHISL</sequence>
<reference evidence="3 4" key="1">
    <citation type="submission" date="2016-10" db="EMBL/GenBank/DDBJ databases">
        <authorList>
            <person name="de Groot N.N."/>
        </authorList>
    </citation>
    <scope>NUCLEOTIDE SEQUENCE [LARGE SCALE GENOMIC DNA]</scope>
    <source>
        <strain evidence="3 4">DSM 18610</strain>
    </source>
</reference>
<evidence type="ECO:0000259" key="2">
    <source>
        <dbReference type="Pfam" id="PF01966"/>
    </source>
</evidence>
<dbReference type="SUPFAM" id="SSF109604">
    <property type="entry name" value="HD-domain/PDEase-like"/>
    <property type="match status" value="1"/>
</dbReference>